<name>A0A5E4Z533_9BURK</name>
<evidence type="ECO:0000313" key="1">
    <source>
        <dbReference type="EMBL" id="VVE55818.1"/>
    </source>
</evidence>
<dbReference type="Proteomes" id="UP000343317">
    <property type="component" value="Unassembled WGS sequence"/>
</dbReference>
<keyword evidence="2" id="KW-1185">Reference proteome</keyword>
<organism evidence="1 2">
    <name type="scientific">Pandoraea horticolens</name>
    <dbReference type="NCBI Taxonomy" id="2508298"/>
    <lineage>
        <taxon>Bacteria</taxon>
        <taxon>Pseudomonadati</taxon>
        <taxon>Pseudomonadota</taxon>
        <taxon>Betaproteobacteria</taxon>
        <taxon>Burkholderiales</taxon>
        <taxon>Burkholderiaceae</taxon>
        <taxon>Pandoraea</taxon>
    </lineage>
</organism>
<dbReference type="AlphaFoldDB" id="A0A5E4Z533"/>
<proteinExistence type="predicted"/>
<dbReference type="EMBL" id="CABPSM010000024">
    <property type="protein sequence ID" value="VVE55818.1"/>
    <property type="molecule type" value="Genomic_DNA"/>
</dbReference>
<dbReference type="RefSeq" id="WP_150624112.1">
    <property type="nucleotide sequence ID" value="NZ_CABPSM010000024.1"/>
</dbReference>
<reference evidence="1 2" key="1">
    <citation type="submission" date="2019-08" db="EMBL/GenBank/DDBJ databases">
        <authorList>
            <person name="Peeters C."/>
        </authorList>
    </citation>
    <scope>NUCLEOTIDE SEQUENCE [LARGE SCALE GENOMIC DNA]</scope>
    <source>
        <strain evidence="1 2">LMG 31112</strain>
    </source>
</reference>
<sequence>MRQQGVDSRQFCATFDASPHFHEAADVFALKTFENEYLVSRAGQEGWLEASEISHKNNESRVRKLFGDELRQVGNRWEMVEGARYGLPKTLMVHEVTQATLVELKGARLCEGNQVLGFLPVRAPLTGIELLHMIRKGQMPSSATCSV</sequence>
<evidence type="ECO:0000313" key="2">
    <source>
        <dbReference type="Proteomes" id="UP000343317"/>
    </source>
</evidence>
<protein>
    <submittedName>
        <fullName evidence="1">Uncharacterized protein</fullName>
    </submittedName>
</protein>
<accession>A0A5E4Z533</accession>
<gene>
    <name evidence="1" type="ORF">PHO31112_05032</name>
</gene>